<dbReference type="InterPro" id="IPR023267">
    <property type="entry name" value="RCMT"/>
</dbReference>
<dbReference type="GO" id="GO:0008168">
    <property type="term" value="F:methyltransferase activity"/>
    <property type="evidence" value="ECO:0007669"/>
    <property type="project" value="UniProtKB-KW"/>
</dbReference>
<feature type="binding site" evidence="13">
    <location>
        <position position="315"/>
    </location>
    <ligand>
        <name>S-adenosyl-L-methionine</name>
        <dbReference type="ChEBI" id="CHEBI:59789"/>
    </ligand>
</feature>
<dbReference type="PROSITE" id="PS51686">
    <property type="entry name" value="SAM_MT_RSMB_NOP"/>
    <property type="match status" value="1"/>
</dbReference>
<accession>A0ABY8AS22</accession>
<keyword evidence="4" id="KW-0963">Cytoplasm</keyword>
<feature type="binding site" evidence="13">
    <location>
        <position position="296"/>
    </location>
    <ligand>
        <name>S-adenosyl-L-methionine</name>
        <dbReference type="ChEBI" id="CHEBI:59789"/>
    </ligand>
</feature>
<dbReference type="InterPro" id="IPR029063">
    <property type="entry name" value="SAM-dependent_MTases_sf"/>
</dbReference>
<evidence type="ECO:0000256" key="7">
    <source>
        <dbReference type="ARBA" id="ARBA00022679"/>
    </source>
</evidence>
<evidence type="ECO:0000256" key="8">
    <source>
        <dbReference type="ARBA" id="ARBA00022691"/>
    </source>
</evidence>
<evidence type="ECO:0000256" key="3">
    <source>
        <dbReference type="ARBA" id="ARBA00012140"/>
    </source>
</evidence>
<feature type="binding site" evidence="13">
    <location>
        <begin position="246"/>
        <end position="252"/>
    </location>
    <ligand>
        <name>S-adenosyl-L-methionine</name>
        <dbReference type="ChEBI" id="CHEBI:59789"/>
    </ligand>
</feature>
<evidence type="ECO:0000256" key="12">
    <source>
        <dbReference type="ARBA" id="ARBA00047283"/>
    </source>
</evidence>
<keyword evidence="6 13" id="KW-0489">Methyltransferase</keyword>
<dbReference type="EC" id="2.1.1.176" evidence="3"/>
<evidence type="ECO:0000256" key="11">
    <source>
        <dbReference type="ARBA" id="ARBA00031088"/>
    </source>
</evidence>
<dbReference type="Gene3D" id="1.10.940.10">
    <property type="entry name" value="NusB-like"/>
    <property type="match status" value="1"/>
</dbReference>
<proteinExistence type="inferred from homology"/>
<dbReference type="RefSeq" id="WP_275089072.1">
    <property type="nucleotide sequence ID" value="NZ_CP119078.1"/>
</dbReference>
<comment type="subcellular location">
    <subcellularLocation>
        <location evidence="2">Cytoplasm</location>
    </subcellularLocation>
</comment>
<dbReference type="InterPro" id="IPR049560">
    <property type="entry name" value="MeTrfase_RsmB-F_NOP2_cat"/>
</dbReference>
<evidence type="ECO:0000256" key="6">
    <source>
        <dbReference type="ARBA" id="ARBA00022603"/>
    </source>
</evidence>
<evidence type="ECO:0000259" key="15">
    <source>
        <dbReference type="PROSITE" id="PS51686"/>
    </source>
</evidence>
<dbReference type="CDD" id="cd02440">
    <property type="entry name" value="AdoMet_MTases"/>
    <property type="match status" value="1"/>
</dbReference>
<feature type="binding site" evidence="13">
    <location>
        <position position="270"/>
    </location>
    <ligand>
        <name>S-adenosyl-L-methionine</name>
        <dbReference type="ChEBI" id="CHEBI:59789"/>
    </ligand>
</feature>
<keyword evidence="9 13" id="KW-0694">RNA-binding</keyword>
<feature type="domain" description="SAM-dependent MTase RsmB/NOP-type" evidence="15">
    <location>
        <begin position="156"/>
        <end position="426"/>
    </location>
</feature>
<reference evidence="16 17" key="1">
    <citation type="submission" date="2023-02" db="EMBL/GenBank/DDBJ databases">
        <title>Genome Sequence of L. cardiaca H63T.</title>
        <authorList>
            <person name="Lopez A.E."/>
            <person name="Cianciotto N.P."/>
        </authorList>
    </citation>
    <scope>NUCLEOTIDE SEQUENCE [LARGE SCALE GENOMIC DNA]</scope>
    <source>
        <strain evidence="16 17">H63</strain>
    </source>
</reference>
<dbReference type="InterPro" id="IPR004573">
    <property type="entry name" value="rRNA_ssu_MeTfrase_B"/>
</dbReference>
<dbReference type="Gene3D" id="3.30.70.1170">
    <property type="entry name" value="Sun protein, domain 3"/>
    <property type="match status" value="1"/>
</dbReference>
<dbReference type="PANTHER" id="PTHR22807">
    <property type="entry name" value="NOP2 YEAST -RELATED NOL1/NOP2/FMU SUN DOMAIN-CONTAINING"/>
    <property type="match status" value="1"/>
</dbReference>
<dbReference type="PANTHER" id="PTHR22807:SF61">
    <property type="entry name" value="NOL1_NOP2_SUN FAMILY PROTEIN _ ANTITERMINATION NUSB DOMAIN-CONTAINING PROTEIN"/>
    <property type="match status" value="1"/>
</dbReference>
<keyword evidence="8 13" id="KW-0949">S-adenosyl-L-methionine</keyword>
<dbReference type="InterPro" id="IPR006027">
    <property type="entry name" value="NusB_RsmB_TIM44"/>
</dbReference>
<name>A0ABY8AS22_9GAMM</name>
<comment type="catalytic activity">
    <reaction evidence="12">
        <text>cytidine(967) in 16S rRNA + S-adenosyl-L-methionine = 5-methylcytidine(967) in 16S rRNA + S-adenosyl-L-homocysteine + H(+)</text>
        <dbReference type="Rhea" id="RHEA:42748"/>
        <dbReference type="Rhea" id="RHEA-COMP:10219"/>
        <dbReference type="Rhea" id="RHEA-COMP:10220"/>
        <dbReference type="ChEBI" id="CHEBI:15378"/>
        <dbReference type="ChEBI" id="CHEBI:57856"/>
        <dbReference type="ChEBI" id="CHEBI:59789"/>
        <dbReference type="ChEBI" id="CHEBI:74483"/>
        <dbReference type="ChEBI" id="CHEBI:82748"/>
        <dbReference type="EC" id="2.1.1.176"/>
    </reaction>
</comment>
<feature type="coiled-coil region" evidence="14">
    <location>
        <begin position="269"/>
        <end position="296"/>
    </location>
</feature>
<evidence type="ECO:0000256" key="4">
    <source>
        <dbReference type="ARBA" id="ARBA00022490"/>
    </source>
</evidence>
<dbReference type="SUPFAM" id="SSF48013">
    <property type="entry name" value="NusB-like"/>
    <property type="match status" value="1"/>
</dbReference>
<comment type="similarity">
    <text evidence="13">Belongs to the class I-like SAM-binding methyltransferase superfamily. RsmB/NOP family.</text>
</comment>
<dbReference type="Pfam" id="PF01029">
    <property type="entry name" value="NusB"/>
    <property type="match status" value="1"/>
</dbReference>
<evidence type="ECO:0000256" key="13">
    <source>
        <dbReference type="PROSITE-ProRule" id="PRU01023"/>
    </source>
</evidence>
<evidence type="ECO:0000256" key="10">
    <source>
        <dbReference type="ARBA" id="ARBA00030399"/>
    </source>
</evidence>
<evidence type="ECO:0000313" key="16">
    <source>
        <dbReference type="EMBL" id="WED43259.1"/>
    </source>
</evidence>
<protein>
    <recommendedName>
        <fullName evidence="3">16S rRNA (cytosine(967)-C(5))-methyltransferase</fullName>
        <ecNumber evidence="3">2.1.1.176</ecNumber>
    </recommendedName>
    <alternativeName>
        <fullName evidence="10">16S rRNA m5C967 methyltransferase</fullName>
    </alternativeName>
    <alternativeName>
        <fullName evidence="11">rRNA (cytosine-C(5)-)-methyltransferase RsmB</fullName>
    </alternativeName>
</protein>
<dbReference type="SUPFAM" id="SSF53335">
    <property type="entry name" value="S-adenosyl-L-methionine-dependent methyltransferases"/>
    <property type="match status" value="1"/>
</dbReference>
<comment type="function">
    <text evidence="1">Specifically methylates the cytosine at position 967 (m5C967) of 16S rRNA.</text>
</comment>
<evidence type="ECO:0000256" key="1">
    <source>
        <dbReference type="ARBA" id="ARBA00002724"/>
    </source>
</evidence>
<dbReference type="InterPro" id="IPR054728">
    <property type="entry name" value="RsmB-like_ferredoxin"/>
</dbReference>
<keyword evidence="7 13" id="KW-0808">Transferase</keyword>
<keyword evidence="5" id="KW-0698">rRNA processing</keyword>
<dbReference type="InterPro" id="IPR035926">
    <property type="entry name" value="NusB-like_sf"/>
</dbReference>
<keyword evidence="17" id="KW-1185">Reference proteome</keyword>
<dbReference type="NCBIfam" id="TIGR00563">
    <property type="entry name" value="rsmB"/>
    <property type="match status" value="1"/>
</dbReference>
<dbReference type="Pfam" id="PF22458">
    <property type="entry name" value="RsmF-B_ferredox"/>
    <property type="match status" value="1"/>
</dbReference>
<evidence type="ECO:0000313" key="17">
    <source>
        <dbReference type="Proteomes" id="UP001222087"/>
    </source>
</evidence>
<dbReference type="Proteomes" id="UP001222087">
    <property type="component" value="Chromosome"/>
</dbReference>
<evidence type="ECO:0000256" key="14">
    <source>
        <dbReference type="SAM" id="Coils"/>
    </source>
</evidence>
<dbReference type="InterPro" id="IPR001678">
    <property type="entry name" value="MeTrfase_RsmB-F_NOP2_dom"/>
</dbReference>
<keyword evidence="14" id="KW-0175">Coiled coil</keyword>
<dbReference type="PRINTS" id="PR02008">
    <property type="entry name" value="RCMTFAMILY"/>
</dbReference>
<dbReference type="NCBIfam" id="NF008149">
    <property type="entry name" value="PRK10901.1"/>
    <property type="match status" value="1"/>
</dbReference>
<organism evidence="16 17">
    <name type="scientific">Legionella cardiaca</name>
    <dbReference type="NCBI Taxonomy" id="1071983"/>
    <lineage>
        <taxon>Bacteria</taxon>
        <taxon>Pseudomonadati</taxon>
        <taxon>Pseudomonadota</taxon>
        <taxon>Gammaproteobacteria</taxon>
        <taxon>Legionellales</taxon>
        <taxon>Legionellaceae</taxon>
        <taxon>Legionella</taxon>
    </lineage>
</organism>
<dbReference type="Pfam" id="PF01189">
    <property type="entry name" value="Methyltr_RsmB-F"/>
    <property type="match status" value="1"/>
</dbReference>
<sequence length="426" mass="48825">MKKTERLQALKILTKVLQDKSPLSHMMQSTKELTPFTKELCFGVCRHYFRLQAMANCLVDKQPKVIEVWLALLMGLYQLHFMQKPDYAVVKETVNLLEQSKKIWAKGLVNAVLRRFCREQQTILSQLQNNKEFIYGHPQWFMQRVQKNWPESWQEILKANDIHPPMSLRVNARHLPRQQYLEKLQQAGIQAYPHRYSEVGIRLESASDVYELPGFNQGDISVQDESAQLAVSLLSLQPGLRVLDACCAPGGKTCHILESEPQLAACVALDVDEKRLQRVKENLSRLKLEANLIQGDGLNPQSWWDGKPFERILLDAPCSATGVIRRHPDIKLLRTAEEITSITKLQFNLLVSLWPLLARGGLLVYATCSIMKEENEQQIARFVASCEDCSIVSEDKPWGHNTGYGWQILPEENRGDGFFYSVLRKE</sequence>
<dbReference type="GO" id="GO:0032259">
    <property type="term" value="P:methylation"/>
    <property type="evidence" value="ECO:0007669"/>
    <property type="project" value="UniProtKB-KW"/>
</dbReference>
<dbReference type="Gene3D" id="3.40.50.150">
    <property type="entry name" value="Vaccinia Virus protein VP39"/>
    <property type="match status" value="1"/>
</dbReference>
<evidence type="ECO:0000256" key="2">
    <source>
        <dbReference type="ARBA" id="ARBA00004496"/>
    </source>
</evidence>
<dbReference type="Gene3D" id="1.10.287.730">
    <property type="entry name" value="Helix hairpin bin"/>
    <property type="match status" value="1"/>
</dbReference>
<gene>
    <name evidence="16" type="primary">rsmB</name>
    <name evidence="16" type="ORF">PXX05_00340</name>
</gene>
<evidence type="ECO:0000256" key="5">
    <source>
        <dbReference type="ARBA" id="ARBA00022552"/>
    </source>
</evidence>
<evidence type="ECO:0000256" key="9">
    <source>
        <dbReference type="ARBA" id="ARBA00022884"/>
    </source>
</evidence>
<dbReference type="EMBL" id="CP119078">
    <property type="protein sequence ID" value="WED43259.1"/>
    <property type="molecule type" value="Genomic_DNA"/>
</dbReference>
<feature type="active site" description="Nucleophile" evidence="13">
    <location>
        <position position="368"/>
    </location>
</feature>